<dbReference type="Pfam" id="PF00488">
    <property type="entry name" value="MutS_V"/>
    <property type="match status" value="1"/>
</dbReference>
<dbReference type="AlphaFoldDB" id="A0A1D1UV23"/>
<evidence type="ECO:0000256" key="4">
    <source>
        <dbReference type="ARBA" id="ARBA00023125"/>
    </source>
</evidence>
<dbReference type="GO" id="GO:0006312">
    <property type="term" value="P:mitotic recombination"/>
    <property type="evidence" value="ECO:0007669"/>
    <property type="project" value="TreeGrafter"/>
</dbReference>
<name>A0A1D1UV23_RAMVA</name>
<dbReference type="GO" id="GO:0006298">
    <property type="term" value="P:mismatch repair"/>
    <property type="evidence" value="ECO:0007669"/>
    <property type="project" value="InterPro"/>
</dbReference>
<keyword evidence="5" id="KW-0234">DNA repair</keyword>
<dbReference type="InterPro" id="IPR011184">
    <property type="entry name" value="DNA_mismatch_repair_Msh2"/>
</dbReference>
<dbReference type="InterPro" id="IPR007861">
    <property type="entry name" value="DNA_mismatch_repair_MutS_clamp"/>
</dbReference>
<evidence type="ECO:0000259" key="6">
    <source>
        <dbReference type="PROSITE" id="PS00486"/>
    </source>
</evidence>
<dbReference type="PANTHER" id="PTHR11361">
    <property type="entry name" value="DNA MISMATCH REPAIR PROTEIN MUTS FAMILY MEMBER"/>
    <property type="match status" value="1"/>
</dbReference>
<feature type="domain" description="DNA mismatch repair proteins mutS family" evidence="6">
    <location>
        <begin position="484"/>
        <end position="500"/>
    </location>
</feature>
<evidence type="ECO:0000256" key="5">
    <source>
        <dbReference type="ARBA" id="ARBA00023204"/>
    </source>
</evidence>
<dbReference type="Proteomes" id="UP000186922">
    <property type="component" value="Unassembled WGS sequence"/>
</dbReference>
<evidence type="ECO:0000313" key="8">
    <source>
        <dbReference type="Proteomes" id="UP000186922"/>
    </source>
</evidence>
<proteinExistence type="inferred from homology"/>
<evidence type="ECO:0000313" key="7">
    <source>
        <dbReference type="EMBL" id="GAU93509.1"/>
    </source>
</evidence>
<dbReference type="PROSITE" id="PS00486">
    <property type="entry name" value="DNA_MISMATCH_REPAIR_2"/>
    <property type="match status" value="1"/>
</dbReference>
<dbReference type="SUPFAM" id="SSF52540">
    <property type="entry name" value="P-loop containing nucleoside triphosphate hydrolases"/>
    <property type="match status" value="1"/>
</dbReference>
<dbReference type="PANTHER" id="PTHR11361:SF35">
    <property type="entry name" value="DNA MISMATCH REPAIR PROTEIN MSH2"/>
    <property type="match status" value="1"/>
</dbReference>
<dbReference type="EMBL" id="BDGG01000002">
    <property type="protein sequence ID" value="GAU93509.1"/>
    <property type="molecule type" value="Genomic_DNA"/>
</dbReference>
<gene>
    <name evidence="7" type="primary">RvY_05440</name>
    <name evidence="7" type="synonym">RvY_05440.1</name>
    <name evidence="7" type="ORF">RvY_05440-1</name>
</gene>
<dbReference type="Gene3D" id="1.10.1420.10">
    <property type="match status" value="2"/>
</dbReference>
<dbReference type="SUPFAM" id="SSF48334">
    <property type="entry name" value="DNA repair protein MutS, domain III"/>
    <property type="match status" value="1"/>
</dbReference>
<dbReference type="GO" id="GO:0140664">
    <property type="term" value="F:ATP-dependent DNA damage sensor activity"/>
    <property type="evidence" value="ECO:0007669"/>
    <property type="project" value="InterPro"/>
</dbReference>
<comment type="caution">
    <text evidence="7">The sequence shown here is derived from an EMBL/GenBank/DDBJ whole genome shotgun (WGS) entry which is preliminary data.</text>
</comment>
<keyword evidence="5" id="KW-0227">DNA damage</keyword>
<dbReference type="InterPro" id="IPR045076">
    <property type="entry name" value="MutS"/>
</dbReference>
<evidence type="ECO:0000256" key="2">
    <source>
        <dbReference type="ARBA" id="ARBA00022741"/>
    </source>
</evidence>
<dbReference type="InterPro" id="IPR036187">
    <property type="entry name" value="DNA_mismatch_repair_MutS_sf"/>
</dbReference>
<dbReference type="InterPro" id="IPR007696">
    <property type="entry name" value="DNA_mismatch_repair_MutS_core"/>
</dbReference>
<dbReference type="Pfam" id="PF05190">
    <property type="entry name" value="MutS_IV"/>
    <property type="match status" value="1"/>
</dbReference>
<dbReference type="SMART" id="SM00534">
    <property type="entry name" value="MUTSac"/>
    <property type="match status" value="1"/>
</dbReference>
<sequence>MNTSNASMLEERATEDVEMSEIGEVEIETFDGAAECFKISEQVARSLELNLVSGKGSLFKLLNKCNTPQGSRLLSRWICEPLLDIEAIENRLDVVEFFVSKPSVRSTVSDIHLKKFPDFAPLVKRLEKKGVSLQDLYRIYVAILKIPALVDDLRDASLEDCKPRTAQLLSNRFLSPFTQFFSQFQNYQELIKQTVDIDYIRRTGEYRILPAVDDDLLGLNERLEKLLAAMERDQENLAEALGVDQKIVKLELDGRLGYLYRVTRKDEKLLRGPEAKQLKIMTVDTKQSGYRFRSDKLATLNEQYLQVTSKYRKAQEKVMDALVSTAASYSEPLKTFNKLLSPLDVFVSLARVAYESTVPYVRPVMKPKETGVIELVSARHPCVETFMSKDFIPNSVRFEQGKETFHIVTGPNMGGKSTYIRQVALNVIMAQLGSYVPCKSATVSLVDGIYTRIGAGDSVSKGVSTFMMEMLEIQEILKCATRYSLIIIDELGRGTSTYDGYGLAYAVSEHIATTLGSYCMFTTHFNELAELKSTAPNVVLSHVAALVHEGGITFQYDVEPGVSGKSFGVNVAQMAALPEHVIQDAKLILQELEESHRRGLGALSVGSTVMSVRTDRLVCTATS</sequence>
<keyword evidence="3" id="KW-0067">ATP-binding</keyword>
<dbReference type="GO" id="GO:0005524">
    <property type="term" value="F:ATP binding"/>
    <property type="evidence" value="ECO:0007669"/>
    <property type="project" value="UniProtKB-KW"/>
</dbReference>
<keyword evidence="8" id="KW-1185">Reference proteome</keyword>
<dbReference type="InterPro" id="IPR027417">
    <property type="entry name" value="P-loop_NTPase"/>
</dbReference>
<protein>
    <recommendedName>
        <fullName evidence="6">DNA mismatch repair proteins mutS family domain-containing protein</fullName>
    </recommendedName>
</protein>
<dbReference type="SMART" id="SM00533">
    <property type="entry name" value="MUTSd"/>
    <property type="match status" value="1"/>
</dbReference>
<dbReference type="GO" id="GO:0030983">
    <property type="term" value="F:mismatched DNA binding"/>
    <property type="evidence" value="ECO:0007669"/>
    <property type="project" value="InterPro"/>
</dbReference>
<dbReference type="PIRSF" id="PIRSF005813">
    <property type="entry name" value="MSH2"/>
    <property type="match status" value="1"/>
</dbReference>
<organism evidence="7 8">
    <name type="scientific">Ramazzottius varieornatus</name>
    <name type="common">Water bear</name>
    <name type="synonym">Tardigrade</name>
    <dbReference type="NCBI Taxonomy" id="947166"/>
    <lineage>
        <taxon>Eukaryota</taxon>
        <taxon>Metazoa</taxon>
        <taxon>Ecdysozoa</taxon>
        <taxon>Tardigrada</taxon>
        <taxon>Eutardigrada</taxon>
        <taxon>Parachela</taxon>
        <taxon>Hypsibioidea</taxon>
        <taxon>Ramazzottiidae</taxon>
        <taxon>Ramazzottius</taxon>
    </lineage>
</organism>
<dbReference type="Gene3D" id="3.40.50.300">
    <property type="entry name" value="P-loop containing nucleotide triphosphate hydrolases"/>
    <property type="match status" value="1"/>
</dbReference>
<accession>A0A1D1UV23</accession>
<keyword evidence="4" id="KW-0238">DNA-binding</keyword>
<dbReference type="InterPro" id="IPR000432">
    <property type="entry name" value="DNA_mismatch_repair_MutS_C"/>
</dbReference>
<comment type="similarity">
    <text evidence="1">Belongs to the DNA mismatch repair MutS family.</text>
</comment>
<dbReference type="GO" id="GO:0032301">
    <property type="term" value="C:MutSalpha complex"/>
    <property type="evidence" value="ECO:0007669"/>
    <property type="project" value="TreeGrafter"/>
</dbReference>
<keyword evidence="2" id="KW-0547">Nucleotide-binding</keyword>
<dbReference type="Pfam" id="PF05192">
    <property type="entry name" value="MutS_III"/>
    <property type="match status" value="1"/>
</dbReference>
<dbReference type="OrthoDB" id="295033at2759"/>
<dbReference type="STRING" id="947166.A0A1D1UV23"/>
<evidence type="ECO:0000256" key="3">
    <source>
        <dbReference type="ARBA" id="ARBA00022840"/>
    </source>
</evidence>
<reference evidence="7 8" key="1">
    <citation type="journal article" date="2016" name="Nat. Commun.">
        <title>Extremotolerant tardigrade genome and improved radiotolerance of human cultured cells by tardigrade-unique protein.</title>
        <authorList>
            <person name="Hashimoto T."/>
            <person name="Horikawa D.D."/>
            <person name="Saito Y."/>
            <person name="Kuwahara H."/>
            <person name="Kozuka-Hata H."/>
            <person name="Shin-I T."/>
            <person name="Minakuchi Y."/>
            <person name="Ohishi K."/>
            <person name="Motoyama A."/>
            <person name="Aizu T."/>
            <person name="Enomoto A."/>
            <person name="Kondo K."/>
            <person name="Tanaka S."/>
            <person name="Hara Y."/>
            <person name="Koshikawa S."/>
            <person name="Sagara H."/>
            <person name="Miura T."/>
            <person name="Yokobori S."/>
            <person name="Miyagawa K."/>
            <person name="Suzuki Y."/>
            <person name="Kubo T."/>
            <person name="Oyama M."/>
            <person name="Kohara Y."/>
            <person name="Fujiyama A."/>
            <person name="Arakawa K."/>
            <person name="Katayama T."/>
            <person name="Toyoda A."/>
            <person name="Kunieda T."/>
        </authorList>
    </citation>
    <scope>NUCLEOTIDE SEQUENCE [LARGE SCALE GENOMIC DNA]</scope>
    <source>
        <strain evidence="7 8">YOKOZUNA-1</strain>
    </source>
</reference>
<evidence type="ECO:0000256" key="1">
    <source>
        <dbReference type="ARBA" id="ARBA00006271"/>
    </source>
</evidence>